<proteinExistence type="predicted"/>
<dbReference type="RefSeq" id="WP_013028395.1">
    <property type="nucleotide sequence ID" value="NC_013959.1"/>
</dbReference>
<evidence type="ECO:0000313" key="2">
    <source>
        <dbReference type="EMBL" id="ADE10496.1"/>
    </source>
</evidence>
<dbReference type="InterPro" id="IPR011990">
    <property type="entry name" value="TPR-like_helical_dom_sf"/>
</dbReference>
<dbReference type="OrthoDB" id="8910353at2"/>
<dbReference type="STRING" id="580332.Slit_0254"/>
<gene>
    <name evidence="2" type="ordered locus">Slit_0254</name>
</gene>
<keyword evidence="1" id="KW-0732">Signal</keyword>
<evidence type="ECO:0008006" key="4">
    <source>
        <dbReference type="Google" id="ProtNLM"/>
    </source>
</evidence>
<dbReference type="Gene3D" id="1.25.40.10">
    <property type="entry name" value="Tetratricopeptide repeat domain"/>
    <property type="match status" value="1"/>
</dbReference>
<feature type="signal peptide" evidence="1">
    <location>
        <begin position="1"/>
        <end position="21"/>
    </location>
</feature>
<dbReference type="KEGG" id="slt:Slit_0254"/>
<name>D5CLA8_SIDLE</name>
<dbReference type="AlphaFoldDB" id="D5CLA8"/>
<organism evidence="2 3">
    <name type="scientific">Sideroxydans lithotrophicus (strain ES-1)</name>
    <dbReference type="NCBI Taxonomy" id="580332"/>
    <lineage>
        <taxon>Bacteria</taxon>
        <taxon>Pseudomonadati</taxon>
        <taxon>Pseudomonadota</taxon>
        <taxon>Betaproteobacteria</taxon>
        <taxon>Nitrosomonadales</taxon>
        <taxon>Gallionellaceae</taxon>
        <taxon>Sideroxydans</taxon>
    </lineage>
</organism>
<feature type="chain" id="PRO_5003069939" description="Outer membrane lipoprotein BamD-like domain-containing protein" evidence="1">
    <location>
        <begin position="22"/>
        <end position="131"/>
    </location>
</feature>
<dbReference type="eggNOG" id="COG1729">
    <property type="taxonomic scope" value="Bacteria"/>
</dbReference>
<dbReference type="EMBL" id="CP001965">
    <property type="protein sequence ID" value="ADE10496.1"/>
    <property type="molecule type" value="Genomic_DNA"/>
</dbReference>
<protein>
    <recommendedName>
        <fullName evidence="4">Outer membrane lipoprotein BamD-like domain-containing protein</fullName>
    </recommendedName>
</protein>
<dbReference type="Proteomes" id="UP000001625">
    <property type="component" value="Chromosome"/>
</dbReference>
<reference evidence="2 3" key="1">
    <citation type="submission" date="2010-03" db="EMBL/GenBank/DDBJ databases">
        <title>Complete sequence of Sideroxydans lithotrophicus ES-1.</title>
        <authorList>
            <consortium name="US DOE Joint Genome Institute"/>
            <person name="Lucas S."/>
            <person name="Copeland A."/>
            <person name="Lapidus A."/>
            <person name="Cheng J.-F."/>
            <person name="Bruce D."/>
            <person name="Goodwin L."/>
            <person name="Pitluck S."/>
            <person name="Munk A.C."/>
            <person name="Detter J.C."/>
            <person name="Han C."/>
            <person name="Tapia R."/>
            <person name="Larimer F."/>
            <person name="Land M."/>
            <person name="Hauser L."/>
            <person name="Kyrpides N."/>
            <person name="Ivanova N."/>
            <person name="Emerson D."/>
            <person name="Woyke T."/>
        </authorList>
    </citation>
    <scope>NUCLEOTIDE SEQUENCE [LARGE SCALE GENOMIC DNA]</scope>
    <source>
        <strain evidence="2 3">ES-1</strain>
    </source>
</reference>
<dbReference type="HOGENOM" id="CLU_1926160_0_0_4"/>
<keyword evidence="3" id="KW-1185">Reference proteome</keyword>
<sequence precursor="true">MKKLVALFVLLGVVLAHPAYSADDNQGGSLWERLRRKIEMFTPKKKISTTTAVGGVRGALADADDIYWKGETNAPSIDADELGAFKKAVSLHDAGDVEGAKAGFEDFLKKHPNSQLREDAEMALAQLQPKK</sequence>
<accession>D5CLA8</accession>
<evidence type="ECO:0000256" key="1">
    <source>
        <dbReference type="SAM" id="SignalP"/>
    </source>
</evidence>
<evidence type="ECO:0000313" key="3">
    <source>
        <dbReference type="Proteomes" id="UP000001625"/>
    </source>
</evidence>